<organism evidence="1 2">
    <name type="scientific">Mesorhizobium caraganae</name>
    <dbReference type="NCBI Taxonomy" id="483206"/>
    <lineage>
        <taxon>Bacteria</taxon>
        <taxon>Pseudomonadati</taxon>
        <taxon>Pseudomonadota</taxon>
        <taxon>Alphaproteobacteria</taxon>
        <taxon>Hyphomicrobiales</taxon>
        <taxon>Phyllobacteriaceae</taxon>
        <taxon>Mesorhizobium</taxon>
    </lineage>
</organism>
<reference evidence="1 2" key="1">
    <citation type="journal article" date="2024" name="Proc. Natl. Acad. Sci. U.S.A.">
        <title>The evolutionary genomics of adaptation to stress in wild rhizobium bacteria.</title>
        <authorList>
            <person name="Kehlet-Delgado H."/>
            <person name="Montoya A.P."/>
            <person name="Jensen K.T."/>
            <person name="Wendlandt C.E."/>
            <person name="Dexheimer C."/>
            <person name="Roberts M."/>
            <person name="Torres Martinez L."/>
            <person name="Friesen M.L."/>
            <person name="Griffitts J.S."/>
            <person name="Porter S.S."/>
        </authorList>
    </citation>
    <scope>NUCLEOTIDE SEQUENCE [LARGE SCALE GENOMIC DNA]</scope>
    <source>
        <strain evidence="1 2">M0641</strain>
    </source>
</reference>
<comment type="caution">
    <text evidence="1">The sequence shown here is derived from an EMBL/GenBank/DDBJ whole genome shotgun (WGS) entry which is preliminary data.</text>
</comment>
<dbReference type="EMBL" id="JAMYQB010000006">
    <property type="protein sequence ID" value="MER9404336.1"/>
    <property type="molecule type" value="Genomic_DNA"/>
</dbReference>
<name>A0ABV1YXP7_9HYPH</name>
<gene>
    <name evidence="1" type="ORF">NKI36_09765</name>
</gene>
<evidence type="ECO:0000313" key="2">
    <source>
        <dbReference type="Proteomes" id="UP001433071"/>
    </source>
</evidence>
<dbReference type="Proteomes" id="UP001433071">
    <property type="component" value="Unassembled WGS sequence"/>
</dbReference>
<protein>
    <submittedName>
        <fullName evidence="1">Uncharacterized protein</fullName>
    </submittedName>
</protein>
<keyword evidence="2" id="KW-1185">Reference proteome</keyword>
<proteinExistence type="predicted"/>
<accession>A0ABV1YXP7</accession>
<sequence>MANALLDYLGNPASSLLTSPPFVSWKFRRTVDRLLPEIRIDYISARNKFSFICDSDETIDTIFIEADNLGRDLLDIPFSSSRSDVLNMFGVPSKSGAPRTDPFLGEYGPWDRFDEAHHLIHILYHAHADRIKRVSLARAGAVS</sequence>
<dbReference type="RefSeq" id="WP_352557429.1">
    <property type="nucleotide sequence ID" value="NZ_JAMYQB010000006.1"/>
</dbReference>
<evidence type="ECO:0000313" key="1">
    <source>
        <dbReference type="EMBL" id="MER9404336.1"/>
    </source>
</evidence>